<keyword evidence="7" id="KW-0862">Zinc</keyword>
<dbReference type="SUPFAM" id="SSF53927">
    <property type="entry name" value="Cytidine deaminase-like"/>
    <property type="match status" value="1"/>
</dbReference>
<evidence type="ECO:0000256" key="5">
    <source>
        <dbReference type="ARBA" id="ARBA00022723"/>
    </source>
</evidence>
<keyword evidence="4" id="KW-0963">Cytoplasm</keyword>
<dbReference type="PANTHER" id="PTHR11079:SF190">
    <property type="entry name" value="CYTOSINE DEAMINASE"/>
    <property type="match status" value="1"/>
</dbReference>
<organism evidence="10 11">
    <name type="scientific">Desulfobotulus mexicanus</name>
    <dbReference type="NCBI Taxonomy" id="2586642"/>
    <lineage>
        <taxon>Bacteria</taxon>
        <taxon>Pseudomonadati</taxon>
        <taxon>Thermodesulfobacteriota</taxon>
        <taxon>Desulfobacteria</taxon>
        <taxon>Desulfobacterales</taxon>
        <taxon>Desulfobacteraceae</taxon>
        <taxon>Desulfobotulus</taxon>
    </lineage>
</organism>
<dbReference type="InterPro" id="IPR016193">
    <property type="entry name" value="Cytidine_deaminase-like"/>
</dbReference>
<dbReference type="EMBL" id="VDMB01000017">
    <property type="protein sequence ID" value="TYT73968.1"/>
    <property type="molecule type" value="Genomic_DNA"/>
</dbReference>
<comment type="cofactor">
    <cofactor evidence="1">
        <name>Zn(2+)</name>
        <dbReference type="ChEBI" id="CHEBI:29105"/>
    </cofactor>
</comment>
<dbReference type="CDD" id="cd01285">
    <property type="entry name" value="nucleoside_deaminase"/>
    <property type="match status" value="1"/>
</dbReference>
<keyword evidence="6" id="KW-0378">Hydrolase</keyword>
<dbReference type="GO" id="GO:0005737">
    <property type="term" value="C:cytoplasm"/>
    <property type="evidence" value="ECO:0007669"/>
    <property type="project" value="UniProtKB-SubCell"/>
</dbReference>
<comment type="subunit">
    <text evidence="3">Homodimer.</text>
</comment>
<comment type="subcellular location">
    <subcellularLocation>
        <location evidence="2">Cytoplasm</location>
    </subcellularLocation>
</comment>
<dbReference type="Gene3D" id="3.40.140.10">
    <property type="entry name" value="Cytidine Deaminase, domain 2"/>
    <property type="match status" value="1"/>
</dbReference>
<dbReference type="PROSITE" id="PS51747">
    <property type="entry name" value="CYT_DCMP_DEAMINASES_2"/>
    <property type="match status" value="1"/>
</dbReference>
<dbReference type="RefSeq" id="WP_139449822.1">
    <property type="nucleotide sequence ID" value="NZ_VDMB01000017.1"/>
</dbReference>
<evidence type="ECO:0000256" key="2">
    <source>
        <dbReference type="ARBA" id="ARBA00004496"/>
    </source>
</evidence>
<keyword evidence="11" id="KW-1185">Reference proteome</keyword>
<dbReference type="GO" id="GO:0055086">
    <property type="term" value="P:nucleobase-containing small molecule metabolic process"/>
    <property type="evidence" value="ECO:0007669"/>
    <property type="project" value="UniProtKB-ARBA"/>
</dbReference>
<sequence length="145" mass="16047">MDKFMQAAFDEAKKGLEEGGIPIGAVLVVNGEIKGRGYNQRVQKESAVLHAEIDCIEKAGRLTARDYKNSVLYTTLSPCDMCSGAALLYKIPKIVIGENINFKGAEDYLQSRGIEVEVLNDESCILQMKDFIKKNSALWNEDIGE</sequence>
<feature type="domain" description="CMP/dCMP-type deaminase" evidence="9">
    <location>
        <begin position="1"/>
        <end position="116"/>
    </location>
</feature>
<name>A0A5S5ME79_9BACT</name>
<accession>A0A5S5ME79</accession>
<evidence type="ECO:0000256" key="7">
    <source>
        <dbReference type="ARBA" id="ARBA00022833"/>
    </source>
</evidence>
<dbReference type="FunFam" id="3.40.140.10:FF:000016">
    <property type="entry name" value="Cytosine deaminase"/>
    <property type="match status" value="1"/>
</dbReference>
<evidence type="ECO:0000313" key="10">
    <source>
        <dbReference type="EMBL" id="TYT73968.1"/>
    </source>
</evidence>
<comment type="pathway">
    <text evidence="8">Pyrimidine metabolism.</text>
</comment>
<dbReference type="InterPro" id="IPR002125">
    <property type="entry name" value="CMP_dCMP_dom"/>
</dbReference>
<dbReference type="PANTHER" id="PTHR11079">
    <property type="entry name" value="CYTOSINE DEAMINASE FAMILY MEMBER"/>
    <property type="match status" value="1"/>
</dbReference>
<evidence type="ECO:0000256" key="3">
    <source>
        <dbReference type="ARBA" id="ARBA00011738"/>
    </source>
</evidence>
<dbReference type="Pfam" id="PF00383">
    <property type="entry name" value="dCMP_cyt_deam_1"/>
    <property type="match status" value="1"/>
</dbReference>
<dbReference type="AlphaFoldDB" id="A0A5S5ME79"/>
<reference evidence="10 11" key="1">
    <citation type="submission" date="2019-06" db="EMBL/GenBank/DDBJ databases">
        <title>Desulfobotulus mexicanus sp. nov., a novel sulfate-reducing bacterium isolated from the sediment of an alkaline crater lake in Mexico.</title>
        <authorList>
            <person name="Hirschler-Rea A."/>
        </authorList>
    </citation>
    <scope>NUCLEOTIDE SEQUENCE [LARGE SCALE GENOMIC DNA]</scope>
    <source>
        <strain evidence="10 11">PAR22N</strain>
    </source>
</reference>
<dbReference type="GO" id="GO:0072527">
    <property type="term" value="P:pyrimidine-containing compound metabolic process"/>
    <property type="evidence" value="ECO:0007669"/>
    <property type="project" value="UniProtKB-ARBA"/>
</dbReference>
<gene>
    <name evidence="10" type="ORF">FIM25_12465</name>
</gene>
<dbReference type="Proteomes" id="UP000321899">
    <property type="component" value="Unassembled WGS sequence"/>
</dbReference>
<evidence type="ECO:0000313" key="11">
    <source>
        <dbReference type="Proteomes" id="UP000321899"/>
    </source>
</evidence>
<evidence type="ECO:0000256" key="1">
    <source>
        <dbReference type="ARBA" id="ARBA00001947"/>
    </source>
</evidence>
<dbReference type="OrthoDB" id="9802676at2"/>
<dbReference type="GO" id="GO:0046872">
    <property type="term" value="F:metal ion binding"/>
    <property type="evidence" value="ECO:0007669"/>
    <property type="project" value="UniProtKB-KW"/>
</dbReference>
<proteinExistence type="predicted"/>
<protein>
    <submittedName>
        <fullName evidence="10">Nucleoside deaminase</fullName>
    </submittedName>
</protein>
<dbReference type="GO" id="GO:0008835">
    <property type="term" value="F:diaminohydroxyphosphoribosylaminopyrimidine deaminase activity"/>
    <property type="evidence" value="ECO:0007669"/>
    <property type="project" value="TreeGrafter"/>
</dbReference>
<keyword evidence="5" id="KW-0479">Metal-binding</keyword>
<comment type="caution">
    <text evidence="10">The sequence shown here is derived from an EMBL/GenBank/DDBJ whole genome shotgun (WGS) entry which is preliminary data.</text>
</comment>
<evidence type="ECO:0000256" key="8">
    <source>
        <dbReference type="ARBA" id="ARBA00060693"/>
    </source>
</evidence>
<evidence type="ECO:0000259" key="9">
    <source>
        <dbReference type="PROSITE" id="PS51747"/>
    </source>
</evidence>
<evidence type="ECO:0000256" key="6">
    <source>
        <dbReference type="ARBA" id="ARBA00022801"/>
    </source>
</evidence>
<evidence type="ECO:0000256" key="4">
    <source>
        <dbReference type="ARBA" id="ARBA00022490"/>
    </source>
</evidence>